<sequence>MVDSSNGSHLLISTTWFINARRRIVQPMIDQSNRAVSQGAAYSPEGQPMGSFVLDGQQHMGIRPAGLPGMPGEYVPQTGPMGMSMAPHTYTDPHQMAPHPSVLRHGPPLHAYLPDHPHGHHAHHHSHHTMLMHGGPSSHPGMAISAQRPPLLTPIDPSTGGQGLDIHAQ</sequence>
<feature type="compositionally biased region" description="Basic residues" evidence="1">
    <location>
        <begin position="118"/>
        <end position="130"/>
    </location>
</feature>
<dbReference type="GO" id="GO:0003677">
    <property type="term" value="F:DNA binding"/>
    <property type="evidence" value="ECO:0007669"/>
    <property type="project" value="UniProtKB-KW"/>
</dbReference>
<gene>
    <name evidence="2" type="ORF">D4764_16G0004500</name>
</gene>
<reference evidence="2 3" key="1">
    <citation type="submission" date="2019-04" db="EMBL/GenBank/DDBJ databases">
        <title>Chromosome genome assembly for Takifugu flavidus.</title>
        <authorList>
            <person name="Xiao S."/>
        </authorList>
    </citation>
    <scope>NUCLEOTIDE SEQUENCE [LARGE SCALE GENOMIC DNA]</scope>
    <source>
        <strain evidence="2">HTHZ2018</strain>
        <tissue evidence="2">Muscle</tissue>
    </source>
</reference>
<evidence type="ECO:0000313" key="3">
    <source>
        <dbReference type="Proteomes" id="UP000324091"/>
    </source>
</evidence>
<proteinExistence type="predicted"/>
<dbReference type="Proteomes" id="UP000324091">
    <property type="component" value="Chromosome 16"/>
</dbReference>
<keyword evidence="2" id="KW-0371">Homeobox</keyword>
<evidence type="ECO:0000313" key="2">
    <source>
        <dbReference type="EMBL" id="TWW71953.1"/>
    </source>
</evidence>
<accession>A0A5C6NXB6</accession>
<comment type="caution">
    <text evidence="2">The sequence shown here is derived from an EMBL/GenBank/DDBJ whole genome shotgun (WGS) entry which is preliminary data.</text>
</comment>
<keyword evidence="3" id="KW-1185">Reference proteome</keyword>
<name>A0A5C6NXB6_9TELE</name>
<organism evidence="2 3">
    <name type="scientific">Takifugu flavidus</name>
    <name type="common">sansaifugu</name>
    <dbReference type="NCBI Taxonomy" id="433684"/>
    <lineage>
        <taxon>Eukaryota</taxon>
        <taxon>Metazoa</taxon>
        <taxon>Chordata</taxon>
        <taxon>Craniata</taxon>
        <taxon>Vertebrata</taxon>
        <taxon>Euteleostomi</taxon>
        <taxon>Actinopterygii</taxon>
        <taxon>Neopterygii</taxon>
        <taxon>Teleostei</taxon>
        <taxon>Neoteleostei</taxon>
        <taxon>Acanthomorphata</taxon>
        <taxon>Eupercaria</taxon>
        <taxon>Tetraodontiformes</taxon>
        <taxon>Tetradontoidea</taxon>
        <taxon>Tetraodontidae</taxon>
        <taxon>Takifugu</taxon>
    </lineage>
</organism>
<keyword evidence="2" id="KW-0238">DNA-binding</keyword>
<evidence type="ECO:0000256" key="1">
    <source>
        <dbReference type="SAM" id="MobiDB-lite"/>
    </source>
</evidence>
<feature type="region of interest" description="Disordered" evidence="1">
    <location>
        <begin position="116"/>
        <end position="169"/>
    </location>
</feature>
<protein>
    <submittedName>
        <fullName evidence="2">Homeobox protein</fullName>
    </submittedName>
</protein>
<dbReference type="EMBL" id="RHFK02000008">
    <property type="protein sequence ID" value="TWW71953.1"/>
    <property type="molecule type" value="Genomic_DNA"/>
</dbReference>
<dbReference type="AlphaFoldDB" id="A0A5C6NXB6"/>
<dbReference type="Gene3D" id="1.10.10.60">
    <property type="entry name" value="Homeodomain-like"/>
    <property type="match status" value="1"/>
</dbReference>